<keyword evidence="2" id="KW-0812">Transmembrane</keyword>
<dbReference type="GeneID" id="20198351"/>
<protein>
    <submittedName>
        <fullName evidence="3 4">Uncharacterized protein</fullName>
    </submittedName>
</protein>
<proteinExistence type="predicted"/>
<keyword evidence="2" id="KW-0472">Membrane</keyword>
<keyword evidence="2" id="KW-1133">Transmembrane helix</keyword>
<dbReference type="EMBL" id="KB095811">
    <property type="protein sequence ID" value="ESO12945.1"/>
    <property type="molecule type" value="Genomic_DNA"/>
</dbReference>
<dbReference type="RefSeq" id="XP_009009665.1">
    <property type="nucleotide sequence ID" value="XM_009011417.1"/>
</dbReference>
<dbReference type="InParanoid" id="T1EP51"/>
<evidence type="ECO:0000313" key="3">
    <source>
        <dbReference type="EMBL" id="ESO12945.1"/>
    </source>
</evidence>
<dbReference type="CTD" id="20198351"/>
<evidence type="ECO:0000313" key="5">
    <source>
        <dbReference type="Proteomes" id="UP000015101"/>
    </source>
</evidence>
<feature type="compositionally biased region" description="Polar residues" evidence="1">
    <location>
        <begin position="1"/>
        <end position="21"/>
    </location>
</feature>
<evidence type="ECO:0000256" key="1">
    <source>
        <dbReference type="SAM" id="MobiDB-lite"/>
    </source>
</evidence>
<reference evidence="4" key="3">
    <citation type="submission" date="2015-06" db="UniProtKB">
        <authorList>
            <consortium name="EnsemblMetazoa"/>
        </authorList>
    </citation>
    <scope>IDENTIFICATION</scope>
</reference>
<feature type="region of interest" description="Disordered" evidence="1">
    <location>
        <begin position="1"/>
        <end position="23"/>
    </location>
</feature>
<sequence>MTKMQSKQSPLPTASTTSSRKLITEPQIHQNKLAFLNNRNEKGSASLHYNSFPCDSEYSGPGQNDKLFHIRQQQNQQHHQQQKSIEQLINVRKFCMNKNYLLNNFLGGFNNFFGKSHFYLNLPLWLLANHFQTKPLQINEKTRPNLVQSTEKLHKSHQTHVHQNHQHHPKFKNYQYLLVQIYFLTFVFGISQMATAAAVARQSRTNLHRQHAYHLRRQHKADWLKVESPRWQEPCRGGSKDRFWNFDAQPFSNLNNKNLFNFDNWHRDLQNAGITIGYNNDSDNKNSSYIEEDGDVAVYDNYNSRNRHDDDDRCSKCKPNNSVDVAQIEGHRSSLKRNRDRVRRNKFFKLNTGKLKSRLNSVAKMTSHLVVKGEDRFNDSLMIGDLEMQVFQLFGRPKLKQKKLIKYEFKLENVQCKFKLEDAVLALHNIKTKPNKNCLLHFQISKPSRKKYLITPLRASVRDSSLL</sequence>
<reference evidence="5" key="1">
    <citation type="submission" date="2012-12" db="EMBL/GenBank/DDBJ databases">
        <authorList>
            <person name="Hellsten U."/>
            <person name="Grimwood J."/>
            <person name="Chapman J.A."/>
            <person name="Shapiro H."/>
            <person name="Aerts A."/>
            <person name="Otillar R.P."/>
            <person name="Terry A.Y."/>
            <person name="Boore J.L."/>
            <person name="Simakov O."/>
            <person name="Marletaz F."/>
            <person name="Cho S.-J."/>
            <person name="Edsinger-Gonzales E."/>
            <person name="Havlak P."/>
            <person name="Kuo D.-H."/>
            <person name="Larsson T."/>
            <person name="Lv J."/>
            <person name="Arendt D."/>
            <person name="Savage R."/>
            <person name="Osoegawa K."/>
            <person name="de Jong P."/>
            <person name="Lindberg D.R."/>
            <person name="Seaver E.C."/>
            <person name="Weisblat D.A."/>
            <person name="Putnam N.H."/>
            <person name="Grigoriev I.V."/>
            <person name="Rokhsar D.S."/>
        </authorList>
    </citation>
    <scope>NUCLEOTIDE SEQUENCE</scope>
</reference>
<evidence type="ECO:0000313" key="4">
    <source>
        <dbReference type="EnsemblMetazoa" id="HelroP159537"/>
    </source>
</evidence>
<dbReference type="AlphaFoldDB" id="T1EP51"/>
<organism evidence="4 5">
    <name type="scientific">Helobdella robusta</name>
    <name type="common">Californian leech</name>
    <dbReference type="NCBI Taxonomy" id="6412"/>
    <lineage>
        <taxon>Eukaryota</taxon>
        <taxon>Metazoa</taxon>
        <taxon>Spiralia</taxon>
        <taxon>Lophotrochozoa</taxon>
        <taxon>Annelida</taxon>
        <taxon>Clitellata</taxon>
        <taxon>Hirudinea</taxon>
        <taxon>Rhynchobdellida</taxon>
        <taxon>Glossiphoniidae</taxon>
        <taxon>Helobdella</taxon>
    </lineage>
</organism>
<dbReference type="KEGG" id="hro:HELRODRAFT_159537"/>
<reference evidence="3 5" key="2">
    <citation type="journal article" date="2013" name="Nature">
        <title>Insights into bilaterian evolution from three spiralian genomes.</title>
        <authorList>
            <person name="Simakov O."/>
            <person name="Marletaz F."/>
            <person name="Cho S.J."/>
            <person name="Edsinger-Gonzales E."/>
            <person name="Havlak P."/>
            <person name="Hellsten U."/>
            <person name="Kuo D.H."/>
            <person name="Larsson T."/>
            <person name="Lv J."/>
            <person name="Arendt D."/>
            <person name="Savage R."/>
            <person name="Osoegawa K."/>
            <person name="de Jong P."/>
            <person name="Grimwood J."/>
            <person name="Chapman J.A."/>
            <person name="Shapiro H."/>
            <person name="Aerts A."/>
            <person name="Otillar R.P."/>
            <person name="Terry A.Y."/>
            <person name="Boore J.L."/>
            <person name="Grigoriev I.V."/>
            <person name="Lindberg D.R."/>
            <person name="Seaver E.C."/>
            <person name="Weisblat D.A."/>
            <person name="Putnam N.H."/>
            <person name="Rokhsar D.S."/>
        </authorList>
    </citation>
    <scope>NUCLEOTIDE SEQUENCE</scope>
</reference>
<dbReference type="EnsemblMetazoa" id="HelroT159537">
    <property type="protein sequence ID" value="HelroP159537"/>
    <property type="gene ID" value="HelroG159537"/>
</dbReference>
<dbReference type="EMBL" id="AMQM01000273">
    <property type="status" value="NOT_ANNOTATED_CDS"/>
    <property type="molecule type" value="Genomic_DNA"/>
</dbReference>
<gene>
    <name evidence="4" type="primary">20198351</name>
    <name evidence="3" type="ORF">HELRODRAFT_159537</name>
</gene>
<dbReference type="Proteomes" id="UP000015101">
    <property type="component" value="Unassembled WGS sequence"/>
</dbReference>
<feature type="transmembrane region" description="Helical" evidence="2">
    <location>
        <begin position="176"/>
        <end position="200"/>
    </location>
</feature>
<accession>T1EP51</accession>
<name>T1EP51_HELRO</name>
<dbReference type="HOGENOM" id="CLU_585638_0_0_1"/>
<keyword evidence="5" id="KW-1185">Reference proteome</keyword>
<evidence type="ECO:0000256" key="2">
    <source>
        <dbReference type="SAM" id="Phobius"/>
    </source>
</evidence>